<reference evidence="2 3" key="1">
    <citation type="submission" date="2020-09" db="EMBL/GenBank/DDBJ databases">
        <title>Complete genome sequence of an Arctic sea ice bacterium Marinomonas arctica BSI20414.</title>
        <authorList>
            <person name="Liao L."/>
            <person name="Chen B."/>
        </authorList>
    </citation>
    <scope>NUCLEOTIDE SEQUENCE [LARGE SCALE GENOMIC DNA]</scope>
    <source>
        <strain evidence="2 3">BSI20414</strain>
    </source>
</reference>
<keyword evidence="1" id="KW-1133">Transmembrane helix</keyword>
<name>A0A7H1J3L6_9GAMM</name>
<feature type="transmembrane region" description="Helical" evidence="1">
    <location>
        <begin position="92"/>
        <end position="107"/>
    </location>
</feature>
<gene>
    <name evidence="2" type="ORF">IBG28_15495</name>
</gene>
<dbReference type="KEGG" id="mard:IBG28_15495"/>
<sequence length="316" mass="37067">MSKIRQVEENLWVGPEHFGVTPQFKKTDYAIKHYPNGLSLIHDPLQPDNIKPPLVFTSKETEELGEVFEGSSAGGHEGYVDMRVNSVTNRDGFFYMGLVCLLIWWAFDSFALSHMQNELFRQVLTNGGYGLFFVLSFGTLFRPLATPVRFHKQNQEVYVWHKKVLYRIPWDECEISICVAKQNEGYRGSQDGYQLNLWLNPKHAVNQDLTGQKHVPLNMMHNMNYHIPLYAYWEYVRRYMTGEEPLYVEMSKEPRVPGFNTEMAREVGYLRAIFLLIIAWPITLLFKPNKIALLTPFKEKWPKEVHEWTGERCDWH</sequence>
<feature type="transmembrane region" description="Helical" evidence="1">
    <location>
        <begin position="268"/>
        <end position="286"/>
    </location>
</feature>
<evidence type="ECO:0008006" key="4">
    <source>
        <dbReference type="Google" id="ProtNLM"/>
    </source>
</evidence>
<dbReference type="Proteomes" id="UP000516370">
    <property type="component" value="Chromosome"/>
</dbReference>
<organism evidence="2 3">
    <name type="scientific">Marinomonas arctica</name>
    <dbReference type="NCBI Taxonomy" id="383750"/>
    <lineage>
        <taxon>Bacteria</taxon>
        <taxon>Pseudomonadati</taxon>
        <taxon>Pseudomonadota</taxon>
        <taxon>Gammaproteobacteria</taxon>
        <taxon>Oceanospirillales</taxon>
        <taxon>Oceanospirillaceae</taxon>
        <taxon>Marinomonas</taxon>
    </lineage>
</organism>
<feature type="transmembrane region" description="Helical" evidence="1">
    <location>
        <begin position="127"/>
        <end position="145"/>
    </location>
</feature>
<evidence type="ECO:0000313" key="3">
    <source>
        <dbReference type="Proteomes" id="UP000516370"/>
    </source>
</evidence>
<dbReference type="RefSeq" id="WP_111605484.1">
    <property type="nucleotide sequence ID" value="NZ_BMLJ01000001.1"/>
</dbReference>
<dbReference type="OrthoDB" id="6356576at2"/>
<dbReference type="EMBL" id="CP061081">
    <property type="protein sequence ID" value="QNT05082.1"/>
    <property type="molecule type" value="Genomic_DNA"/>
</dbReference>
<keyword evidence="3" id="KW-1185">Reference proteome</keyword>
<dbReference type="AlphaFoldDB" id="A0A7H1J3L6"/>
<keyword evidence="1" id="KW-0472">Membrane</keyword>
<protein>
    <recommendedName>
        <fullName evidence="4">Transmembrane protein</fullName>
    </recommendedName>
</protein>
<keyword evidence="1" id="KW-0812">Transmembrane</keyword>
<accession>A0A7H1J3L6</accession>
<evidence type="ECO:0000313" key="2">
    <source>
        <dbReference type="EMBL" id="QNT05082.1"/>
    </source>
</evidence>
<evidence type="ECO:0000256" key="1">
    <source>
        <dbReference type="SAM" id="Phobius"/>
    </source>
</evidence>
<proteinExistence type="predicted"/>